<evidence type="ECO:0000313" key="2">
    <source>
        <dbReference type="Proteomes" id="UP001305414"/>
    </source>
</evidence>
<comment type="caution">
    <text evidence="1">The sequence shown here is derived from an EMBL/GenBank/DDBJ whole genome shotgun (WGS) entry which is preliminary data.</text>
</comment>
<evidence type="ECO:0000313" key="1">
    <source>
        <dbReference type="EMBL" id="KAK5636618.1"/>
    </source>
</evidence>
<proteinExistence type="predicted"/>
<dbReference type="AlphaFoldDB" id="A0AAN7UZD8"/>
<protein>
    <submittedName>
        <fullName evidence="1">Uncharacterized protein</fullName>
    </submittedName>
</protein>
<accession>A0AAN7UZD8</accession>
<sequence>MSNPTSFTLEANPGTDIWRKPPTTNVWNGKSFVPPVSLVPKRWAPLAIANVALLDIRQSQKLTGNNSTYIAHFYRSAEEVPVSTRDILGLLDRTLRPSGPPSRA</sequence>
<gene>
    <name evidence="1" type="ORF">RRF57_012330</name>
</gene>
<keyword evidence="2" id="KW-1185">Reference proteome</keyword>
<organism evidence="1 2">
    <name type="scientific">Xylaria bambusicola</name>
    <dbReference type="NCBI Taxonomy" id="326684"/>
    <lineage>
        <taxon>Eukaryota</taxon>
        <taxon>Fungi</taxon>
        <taxon>Dikarya</taxon>
        <taxon>Ascomycota</taxon>
        <taxon>Pezizomycotina</taxon>
        <taxon>Sordariomycetes</taxon>
        <taxon>Xylariomycetidae</taxon>
        <taxon>Xylariales</taxon>
        <taxon>Xylariaceae</taxon>
        <taxon>Xylaria</taxon>
    </lineage>
</organism>
<name>A0AAN7UZD8_9PEZI</name>
<reference evidence="1 2" key="1">
    <citation type="submission" date="2023-10" db="EMBL/GenBank/DDBJ databases">
        <title>Draft genome sequence of Xylaria bambusicola isolate GMP-LS, the root and basal stem rot pathogen of sugarcane in Indonesia.</title>
        <authorList>
            <person name="Selvaraj P."/>
            <person name="Muralishankar V."/>
            <person name="Muruganantham S."/>
            <person name="Sp S."/>
            <person name="Haryani S."/>
            <person name="Lau K.J.X."/>
            <person name="Naqvi N.I."/>
        </authorList>
    </citation>
    <scope>NUCLEOTIDE SEQUENCE [LARGE SCALE GENOMIC DNA]</scope>
    <source>
        <strain evidence="1">GMP-LS</strain>
    </source>
</reference>
<dbReference type="EMBL" id="JAWHQM010000074">
    <property type="protein sequence ID" value="KAK5636618.1"/>
    <property type="molecule type" value="Genomic_DNA"/>
</dbReference>
<dbReference type="Proteomes" id="UP001305414">
    <property type="component" value="Unassembled WGS sequence"/>
</dbReference>